<dbReference type="HOGENOM" id="CLU_014823_4_1_6"/>
<evidence type="ECO:0000256" key="1">
    <source>
        <dbReference type="ARBA" id="ARBA00001670"/>
    </source>
</evidence>
<sequence length="501" mass="56545">MPCTTILVGKKASFDGSTLVARNEDSPTGIYNPKKYVVVQPSEQPRVYKSVLSHVEIPLPDEPMRYTCMPHAIDKEGIWGSFGVNTANVSMSATETITSNERVLAADPLVKYVAAVGKEGDENYIPEQVGGIGEEDFVTLLLPYMRTAREGVIRLGELLEKYGTYEMSGIAFQDVNEIWWLETIGGHHWIAKRVPDDCYVIMPNQFGIDDFDLHDAFGAQKNHLCSKDLKQFIEKYHLDLSLNGTFNARLAFGSRADSDHIYNTPRAWILQRYLNPRSNVWDGCNADFTPYSDDIPWARVPERKITVEDVKYVLSHHFQGTPYDPYGKYGDLSQKGQFRSIGINRNGVLGLVQIRPYMPEAIRSLEWIALGSNVFNAMIPFYVNIDKTPDYLANTSATVTTDNFYWTNRIVGALADAHYHATANTIEFYQNDLQSKCMELINKYDAQILEKGLSYADAAHICEEANEAIAEEARKQTQGVLNDVLYIASNTMKNCYLRTDD</sequence>
<evidence type="ECO:0000256" key="2">
    <source>
        <dbReference type="ARBA" id="ARBA00007225"/>
    </source>
</evidence>
<dbReference type="GO" id="GO:0016805">
    <property type="term" value="F:dipeptidase activity"/>
    <property type="evidence" value="ECO:0007669"/>
    <property type="project" value="UniProtKB-KW"/>
</dbReference>
<dbReference type="GO" id="GO:0006508">
    <property type="term" value="P:proteolysis"/>
    <property type="evidence" value="ECO:0007669"/>
    <property type="project" value="UniProtKB-KW"/>
</dbReference>
<dbReference type="STRING" id="246195.DNO_0352"/>
<keyword evidence="5 6" id="KW-0224">Dipeptidase</keyword>
<dbReference type="EMBL" id="CP000513">
    <property type="protein sequence ID" value="ABQ14163.1"/>
    <property type="molecule type" value="Genomic_DNA"/>
</dbReference>
<evidence type="ECO:0000256" key="6">
    <source>
        <dbReference type="RuleBase" id="RU364089"/>
    </source>
</evidence>
<dbReference type="InterPro" id="IPR005322">
    <property type="entry name" value="Peptidase_C69"/>
</dbReference>
<reference evidence="7 8" key="1">
    <citation type="journal article" date="2007" name="Nat. Biotechnol.">
        <title>Genome sequence and identification of candidate vaccine antigens from the animal pathogen Dichelobacter nodosus.</title>
        <authorList>
            <person name="Myers G.S."/>
            <person name="Parker D."/>
            <person name="Al-Hasani K."/>
            <person name="Kennan R.M."/>
            <person name="Seemann T."/>
            <person name="Ren Q."/>
            <person name="Badger J.H."/>
            <person name="Selengut J.D."/>
            <person name="Deboy R.T."/>
            <person name="Tettelin H."/>
            <person name="Boyce J.D."/>
            <person name="McCarl V.P."/>
            <person name="Han X."/>
            <person name="Nelson W.C."/>
            <person name="Madupu R."/>
            <person name="Mohamoud Y."/>
            <person name="Holley T."/>
            <person name="Fedorova N."/>
            <person name="Khouri H."/>
            <person name="Bottomley S.P."/>
            <person name="Whittington R.J."/>
            <person name="Adler B."/>
            <person name="Songer J.G."/>
            <person name="Rood J.I."/>
            <person name="Paulsen I.T."/>
        </authorList>
    </citation>
    <scope>NUCLEOTIDE SEQUENCE [LARGE SCALE GENOMIC DNA]</scope>
    <source>
        <strain evidence="7 8">VCS1703A</strain>
    </source>
</reference>
<dbReference type="Pfam" id="PF03577">
    <property type="entry name" value="Peptidase_C69"/>
    <property type="match status" value="1"/>
</dbReference>
<dbReference type="GO" id="GO:0070004">
    <property type="term" value="F:cysteine-type exopeptidase activity"/>
    <property type="evidence" value="ECO:0007669"/>
    <property type="project" value="InterPro"/>
</dbReference>
<dbReference type="RefSeq" id="WP_012030695.1">
    <property type="nucleotide sequence ID" value="NC_009446.1"/>
</dbReference>
<name>A5EW30_DICNV</name>
<evidence type="ECO:0000256" key="5">
    <source>
        <dbReference type="ARBA" id="ARBA00022997"/>
    </source>
</evidence>
<keyword evidence="3 6" id="KW-0645">Protease</keyword>
<keyword evidence="4 6" id="KW-0378">Hydrolase</keyword>
<keyword evidence="8" id="KW-1185">Reference proteome</keyword>
<dbReference type="OrthoDB" id="9764088at2"/>
<evidence type="ECO:0000313" key="7">
    <source>
        <dbReference type="EMBL" id="ABQ14163.1"/>
    </source>
</evidence>
<dbReference type="PANTHER" id="PTHR12994:SF17">
    <property type="entry name" value="LD30995P"/>
    <property type="match status" value="1"/>
</dbReference>
<evidence type="ECO:0000256" key="4">
    <source>
        <dbReference type="ARBA" id="ARBA00022801"/>
    </source>
</evidence>
<dbReference type="AlphaFoldDB" id="A5EW30"/>
<dbReference type="PANTHER" id="PTHR12994">
    <property type="entry name" value="SECERNIN"/>
    <property type="match status" value="1"/>
</dbReference>
<protein>
    <recommendedName>
        <fullName evidence="6">Dipeptidase</fullName>
        <ecNumber evidence="6">3.4.-.-</ecNumber>
    </recommendedName>
</protein>
<dbReference type="Proteomes" id="UP000000248">
    <property type="component" value="Chromosome"/>
</dbReference>
<comment type="similarity">
    <text evidence="2 6">Belongs to the peptidase C69 family.</text>
</comment>
<accession>A5EW30</accession>
<evidence type="ECO:0000256" key="3">
    <source>
        <dbReference type="ARBA" id="ARBA00022670"/>
    </source>
</evidence>
<gene>
    <name evidence="7" type="ordered locus">DNO_0352</name>
</gene>
<organism evidence="7 8">
    <name type="scientific">Dichelobacter nodosus (strain VCS1703A)</name>
    <dbReference type="NCBI Taxonomy" id="246195"/>
    <lineage>
        <taxon>Bacteria</taxon>
        <taxon>Pseudomonadati</taxon>
        <taxon>Pseudomonadota</taxon>
        <taxon>Gammaproteobacteria</taxon>
        <taxon>Cardiobacteriales</taxon>
        <taxon>Cardiobacteriaceae</taxon>
        <taxon>Dichelobacter</taxon>
    </lineage>
</organism>
<dbReference type="eggNOG" id="COG4690">
    <property type="taxonomic scope" value="Bacteria"/>
</dbReference>
<dbReference type="InterPro" id="IPR047804">
    <property type="entry name" value="C69_dipept_A-like"/>
</dbReference>
<dbReference type="NCBIfam" id="NF033678">
    <property type="entry name" value="C69_fam_dipept"/>
    <property type="match status" value="1"/>
</dbReference>
<comment type="catalytic activity">
    <reaction evidence="1">
        <text>an L-aminoacyl-L-amino acid + H2O = 2 an L-alpha-amino acid</text>
        <dbReference type="Rhea" id="RHEA:48940"/>
        <dbReference type="ChEBI" id="CHEBI:15377"/>
        <dbReference type="ChEBI" id="CHEBI:59869"/>
        <dbReference type="ChEBI" id="CHEBI:77460"/>
        <dbReference type="EC" id="3.4.13.19"/>
    </reaction>
</comment>
<proteinExistence type="inferred from homology"/>
<evidence type="ECO:0000313" key="8">
    <source>
        <dbReference type="Proteomes" id="UP000000248"/>
    </source>
</evidence>
<dbReference type="MEROPS" id="C69.001"/>
<dbReference type="EC" id="3.4.-.-" evidence="6"/>
<dbReference type="KEGG" id="dno:DNO_0352"/>